<dbReference type="SUPFAM" id="SSF56784">
    <property type="entry name" value="HAD-like"/>
    <property type="match status" value="1"/>
</dbReference>
<evidence type="ECO:0000313" key="2">
    <source>
        <dbReference type="Proteomes" id="UP000215563"/>
    </source>
</evidence>
<dbReference type="EMBL" id="NMQU01000029">
    <property type="protein sequence ID" value="OXM52169.1"/>
    <property type="molecule type" value="Genomic_DNA"/>
</dbReference>
<proteinExistence type="predicted"/>
<protein>
    <submittedName>
        <fullName evidence="1">Haloacid dehalogenase</fullName>
    </submittedName>
</protein>
<dbReference type="NCBIfam" id="TIGR01509">
    <property type="entry name" value="HAD-SF-IA-v3"/>
    <property type="match status" value="1"/>
</dbReference>
<dbReference type="Proteomes" id="UP000215563">
    <property type="component" value="Unassembled WGS sequence"/>
</dbReference>
<dbReference type="InterPro" id="IPR036412">
    <property type="entry name" value="HAD-like_sf"/>
</dbReference>
<dbReference type="OrthoDB" id="9795007at2"/>
<organism evidence="1 2">
    <name type="scientific">Amycolatopsis alba DSM 44262</name>
    <dbReference type="NCBI Taxonomy" id="1125972"/>
    <lineage>
        <taxon>Bacteria</taxon>
        <taxon>Bacillati</taxon>
        <taxon>Actinomycetota</taxon>
        <taxon>Actinomycetes</taxon>
        <taxon>Pseudonocardiales</taxon>
        <taxon>Pseudonocardiaceae</taxon>
        <taxon>Amycolatopsis</taxon>
    </lineage>
</organism>
<evidence type="ECO:0000313" key="1">
    <source>
        <dbReference type="EMBL" id="OXM52169.1"/>
    </source>
</evidence>
<comment type="caution">
    <text evidence="1">The sequence shown here is derived from an EMBL/GenBank/DDBJ whole genome shotgun (WGS) entry which is preliminary data.</text>
</comment>
<name>A0A229S0C3_AMYAL</name>
<dbReference type="AlphaFoldDB" id="A0A229S0C3"/>
<dbReference type="PANTHER" id="PTHR43611:SF3">
    <property type="entry name" value="FLAVIN MONONUCLEOTIDE HYDROLASE 1, CHLOROPLATIC"/>
    <property type="match status" value="1"/>
</dbReference>
<dbReference type="InterPro" id="IPR006439">
    <property type="entry name" value="HAD-SF_hydro_IA"/>
</dbReference>
<accession>A0A229S0C3</accession>
<keyword evidence="2" id="KW-1185">Reference proteome</keyword>
<dbReference type="Pfam" id="PF00702">
    <property type="entry name" value="Hydrolase"/>
    <property type="match status" value="1"/>
</dbReference>
<dbReference type="RefSeq" id="WP_020631349.1">
    <property type="nucleotide sequence ID" value="NZ_KB913032.1"/>
</dbReference>
<sequence>MYGGPVLKGLVIDYVGVLTDDGAAELYAFLRAARARGIKTALLSNAPGASDEAKRSLAPFFDTLVFSGEVGVAKPEREVYLLTAGLLELPAGRCVFVDDAAHNVRAAVAAGMAGVHHTSVEETLTELSALFPQHR</sequence>
<dbReference type="Gene3D" id="3.40.50.1000">
    <property type="entry name" value="HAD superfamily/HAD-like"/>
    <property type="match status" value="1"/>
</dbReference>
<gene>
    <name evidence="1" type="ORF">CFP75_11230</name>
</gene>
<reference evidence="1 2" key="1">
    <citation type="submission" date="2017-07" db="EMBL/GenBank/DDBJ databases">
        <title>Amycolatopsis alba DSM 44262 Genome sequencing and assembly.</title>
        <authorList>
            <person name="Kaur N."/>
            <person name="Mayilraj S."/>
        </authorList>
    </citation>
    <scope>NUCLEOTIDE SEQUENCE [LARGE SCALE GENOMIC DNA]</scope>
    <source>
        <strain evidence="1 2">DSM 44262</strain>
    </source>
</reference>
<dbReference type="InterPro" id="IPR023214">
    <property type="entry name" value="HAD_sf"/>
</dbReference>
<dbReference type="PANTHER" id="PTHR43611">
    <property type="entry name" value="ALPHA-D-GLUCOSE 1-PHOSPHATE PHOSPHATASE"/>
    <property type="match status" value="1"/>
</dbReference>